<keyword evidence="4 10" id="KW-0812">Transmembrane</keyword>
<dbReference type="GO" id="GO:0012505">
    <property type="term" value="C:endomembrane system"/>
    <property type="evidence" value="ECO:0007669"/>
    <property type="project" value="UniProtKB-SubCell"/>
</dbReference>
<organism evidence="11 14">
    <name type="scientific">Rhizophagus irregularis</name>
    <dbReference type="NCBI Taxonomy" id="588596"/>
    <lineage>
        <taxon>Eukaryota</taxon>
        <taxon>Fungi</taxon>
        <taxon>Fungi incertae sedis</taxon>
        <taxon>Mucoromycota</taxon>
        <taxon>Glomeromycotina</taxon>
        <taxon>Glomeromycetes</taxon>
        <taxon>Glomerales</taxon>
        <taxon>Glomeraceae</taxon>
        <taxon>Rhizophagus</taxon>
    </lineage>
</organism>
<evidence type="ECO:0000256" key="4">
    <source>
        <dbReference type="ARBA" id="ARBA00022692"/>
    </source>
</evidence>
<evidence type="ECO:0000256" key="7">
    <source>
        <dbReference type="ARBA" id="ARBA00023136"/>
    </source>
</evidence>
<comment type="subcellular location">
    <subcellularLocation>
        <location evidence="1">Endomembrane system</location>
    </subcellularLocation>
</comment>
<feature type="transmembrane region" description="Helical" evidence="10">
    <location>
        <begin position="332"/>
        <end position="353"/>
    </location>
</feature>
<evidence type="ECO:0000313" key="14">
    <source>
        <dbReference type="Proteomes" id="UP000684084"/>
    </source>
</evidence>
<dbReference type="PANTHER" id="PTHR10125:SF31">
    <property type="entry name" value="P2X RECEPTOR E"/>
    <property type="match status" value="1"/>
</dbReference>
<comment type="caution">
    <text evidence="11">The sequence shown here is derived from an EMBL/GenBank/DDBJ whole genome shotgun (WGS) entry which is preliminary data.</text>
</comment>
<name>A0A2I1E8R7_9GLOM</name>
<evidence type="ECO:0000313" key="13">
    <source>
        <dbReference type="Proteomes" id="UP000232722"/>
    </source>
</evidence>
<keyword evidence="5 10" id="KW-1133">Transmembrane helix</keyword>
<dbReference type="EMBL" id="LLXJ01000142">
    <property type="protein sequence ID" value="PKC14292.1"/>
    <property type="molecule type" value="Genomic_DNA"/>
</dbReference>
<evidence type="ECO:0000256" key="8">
    <source>
        <dbReference type="ARBA" id="ARBA00023286"/>
    </source>
</evidence>
<feature type="transmembrane region" description="Helical" evidence="10">
    <location>
        <begin position="33"/>
        <end position="52"/>
    </location>
</feature>
<dbReference type="Pfam" id="PF00864">
    <property type="entry name" value="P2X_receptor"/>
    <property type="match status" value="1"/>
</dbReference>
<evidence type="ECO:0000313" key="12">
    <source>
        <dbReference type="EMBL" id="PKC14292.1"/>
    </source>
</evidence>
<keyword evidence="6" id="KW-0406">Ion transport</keyword>
<dbReference type="Proteomes" id="UP000684084">
    <property type="component" value="Unassembled WGS sequence"/>
</dbReference>
<dbReference type="EMBL" id="CAGKOT010000103">
    <property type="protein sequence ID" value="CAB5395770.1"/>
    <property type="molecule type" value="Genomic_DNA"/>
</dbReference>
<protein>
    <submittedName>
        <fullName evidence="11">Uncharacterized protein</fullName>
    </submittedName>
</protein>
<dbReference type="PANTHER" id="PTHR10125">
    <property type="entry name" value="P2X PURINOCEPTOR"/>
    <property type="match status" value="1"/>
</dbReference>
<dbReference type="VEuPathDB" id="FungiDB:RhiirA1_439854"/>
<dbReference type="InterPro" id="IPR059116">
    <property type="entry name" value="P2X_receptor"/>
</dbReference>
<reference evidence="12 13" key="2">
    <citation type="submission" date="2017-09" db="EMBL/GenBank/DDBJ databases">
        <title>Extensive intraspecific genome diversity in a model arbuscular mycorrhizal fungus.</title>
        <authorList>
            <person name="Chen E.C."/>
            <person name="Morin E."/>
            <person name="Beaudet D."/>
            <person name="Noel J."/>
            <person name="Ndikumana S."/>
            <person name="Charron P."/>
            <person name="St-Onge C."/>
            <person name="Giorgi J."/>
            <person name="Grigoriev I.V."/>
            <person name="Roux C."/>
            <person name="Martin F.M."/>
            <person name="Corradi N."/>
        </authorList>
    </citation>
    <scope>NUCLEOTIDE SEQUENCE [LARGE SCALE GENOMIC DNA]</scope>
    <source>
        <strain evidence="12 13">A5</strain>
    </source>
</reference>
<dbReference type="Proteomes" id="UP000232722">
    <property type="component" value="Unassembled WGS sequence"/>
</dbReference>
<evidence type="ECO:0000256" key="2">
    <source>
        <dbReference type="ARBA" id="ARBA00009848"/>
    </source>
</evidence>
<comment type="similarity">
    <text evidence="2">Belongs to the P2X receptor family.</text>
</comment>
<dbReference type="OrthoDB" id="494673at2759"/>
<evidence type="ECO:0000256" key="3">
    <source>
        <dbReference type="ARBA" id="ARBA00022448"/>
    </source>
</evidence>
<dbReference type="VEuPathDB" id="FungiDB:FUN_008079"/>
<evidence type="ECO:0000256" key="6">
    <source>
        <dbReference type="ARBA" id="ARBA00023065"/>
    </source>
</evidence>
<evidence type="ECO:0000313" key="11">
    <source>
        <dbReference type="EMBL" id="CAB5395770.1"/>
    </source>
</evidence>
<dbReference type="VEuPathDB" id="FungiDB:RhiirFUN_008448"/>
<keyword evidence="7 10" id="KW-0472">Membrane</keyword>
<evidence type="ECO:0000256" key="1">
    <source>
        <dbReference type="ARBA" id="ARBA00004308"/>
    </source>
</evidence>
<keyword evidence="3" id="KW-0813">Transport</keyword>
<keyword evidence="9" id="KW-0407">Ion channel</keyword>
<evidence type="ECO:0000256" key="10">
    <source>
        <dbReference type="SAM" id="Phobius"/>
    </source>
</evidence>
<gene>
    <name evidence="11" type="ORF">CHRIB12_LOCUS24011</name>
    <name evidence="12" type="ORF">RhiirA5_395737</name>
</gene>
<dbReference type="GO" id="GO:0016020">
    <property type="term" value="C:membrane"/>
    <property type="evidence" value="ECO:0007669"/>
    <property type="project" value="TreeGrafter"/>
</dbReference>
<dbReference type="Gene3D" id="1.10.287.940">
    <property type="entry name" value="atp-gated p2x4 ion channel"/>
    <property type="match status" value="1"/>
</dbReference>
<dbReference type="GO" id="GO:0070588">
    <property type="term" value="P:calcium ion transmembrane transport"/>
    <property type="evidence" value="ECO:0007669"/>
    <property type="project" value="TreeGrafter"/>
</dbReference>
<dbReference type="AlphaFoldDB" id="A0A2I1E8R7"/>
<accession>A0A2I1E8R7</accession>
<reference evidence="11" key="3">
    <citation type="submission" date="2020-05" db="EMBL/GenBank/DDBJ databases">
        <authorList>
            <person name="Rincon C."/>
            <person name="Sanders R I."/>
            <person name="Robbins C."/>
            <person name="Chaturvedi A."/>
        </authorList>
    </citation>
    <scope>NUCLEOTIDE SEQUENCE</scope>
    <source>
        <strain evidence="11">CHB12</strain>
    </source>
</reference>
<dbReference type="GO" id="GO:0015267">
    <property type="term" value="F:channel activity"/>
    <property type="evidence" value="ECO:0007669"/>
    <property type="project" value="UniProtKB-ARBA"/>
</dbReference>
<dbReference type="GO" id="GO:0007165">
    <property type="term" value="P:signal transduction"/>
    <property type="evidence" value="ECO:0007669"/>
    <property type="project" value="UniProtKB-ARBA"/>
</dbReference>
<evidence type="ECO:0000256" key="5">
    <source>
        <dbReference type="ARBA" id="ARBA00022989"/>
    </source>
</evidence>
<evidence type="ECO:0000256" key="9">
    <source>
        <dbReference type="ARBA" id="ARBA00023303"/>
    </source>
</evidence>
<reference evidence="12 13" key="1">
    <citation type="submission" date="2016-04" db="EMBL/GenBank/DDBJ databases">
        <title>Genome analyses suggest a sexual origin of heterokaryosis in a supposedly ancient asexual fungus.</title>
        <authorList>
            <person name="Ropars J."/>
            <person name="Sedzielewska K."/>
            <person name="Noel J."/>
            <person name="Charron P."/>
            <person name="Farinelli L."/>
            <person name="Marton T."/>
            <person name="Kruger M."/>
            <person name="Pelin A."/>
            <person name="Brachmann A."/>
            <person name="Corradi N."/>
        </authorList>
    </citation>
    <scope>NUCLEOTIDE SEQUENCE [LARGE SCALE GENOMIC DNA]</scope>
    <source>
        <strain evidence="12 13">A5</strain>
    </source>
</reference>
<keyword evidence="8" id="KW-1071">Ligand-gated ion channel</keyword>
<proteinExistence type="inferred from homology"/>
<sequence>MLNLNYLKSNLLDFLFCYNTHKIVKVKNRRIGILYRIFQVVVIAYIIIYEIIEDRLYLRTDPPVSGAIRLTVQEPKIFTNSSYCSENSLPLTKPSSCAEEKLPCVYWGAKEIQYASDATGVGFFTTRANVAKYPPGACNFLSASSPEDACIFNSKTTPGEVLMNKSFIADIENYTVMIEHSVGSVDGNIILSNTHMDGQFLSNDGKTVIKSYTSASRFETDPNANGDIITMKEILDAAGAKLDACSFAPGANKDEYESNRSSGIVIAIVIEYENVLFKNNVFTYKYHPQVIDGAEYKAIENIYNVDGSYTIKERHGIRLVFEQYGKISSFDFITLLVNLTAAFTLFTVATYPIKLLILYNDFKKNSINTT</sequence>